<dbReference type="GeneID" id="4927876"/>
<dbReference type="Pfam" id="PF04467">
    <property type="entry name" value="DUF483"/>
    <property type="match status" value="1"/>
</dbReference>
<dbReference type="STRING" id="402880.MmarC5_1811"/>
<evidence type="ECO:0000313" key="1">
    <source>
        <dbReference type="EMBL" id="ABO36108.1"/>
    </source>
</evidence>
<organism evidence="1 2">
    <name type="scientific">Methanococcus maripaludis (strain C5 / ATCC BAA-1333)</name>
    <dbReference type="NCBI Taxonomy" id="402880"/>
    <lineage>
        <taxon>Archaea</taxon>
        <taxon>Methanobacteriati</taxon>
        <taxon>Methanobacteriota</taxon>
        <taxon>Methanomada group</taxon>
        <taxon>Methanococci</taxon>
        <taxon>Methanococcales</taxon>
        <taxon>Methanococcaceae</taxon>
        <taxon>Methanococcus</taxon>
    </lineage>
</organism>
<dbReference type="eggNOG" id="arCOG04822">
    <property type="taxonomic scope" value="Archaea"/>
</dbReference>
<accession>A4G0X4</accession>
<protein>
    <recommendedName>
        <fullName evidence="3">DUF483 domain-containing protein</fullName>
    </recommendedName>
</protein>
<dbReference type="KEGG" id="mmq:MmarC5_1811"/>
<dbReference type="AlphaFoldDB" id="A4G0X4"/>
<dbReference type="OrthoDB" id="65030at2157"/>
<sequence>MEIERLYKKIVELRENNSDKFQVLSKHIQSMPEDMFEYILKRLEKQIEIVKKYGIEIRPAIDPFVSSELGIYRRLDDLELGELLDYPKCCVESFSETARYGIDSEHLKEIENMEFDENTYAIILPSGFIPCSINCKKAIANKLIGKIDKETYDKLLKLEEELFIELPHYHGAYDEYFEKIIVKNKKG</sequence>
<dbReference type="RefSeq" id="WP_011869553.1">
    <property type="nucleotide sequence ID" value="NC_009135.1"/>
</dbReference>
<evidence type="ECO:0000313" key="2">
    <source>
        <dbReference type="Proteomes" id="UP000000253"/>
    </source>
</evidence>
<evidence type="ECO:0008006" key="3">
    <source>
        <dbReference type="Google" id="ProtNLM"/>
    </source>
</evidence>
<dbReference type="HOGENOM" id="CLU_129114_0_0_2"/>
<dbReference type="EMBL" id="CP000609">
    <property type="protein sequence ID" value="ABO36108.1"/>
    <property type="molecule type" value="Genomic_DNA"/>
</dbReference>
<name>A4G0X4_METM5</name>
<dbReference type="Proteomes" id="UP000000253">
    <property type="component" value="Chromosome"/>
</dbReference>
<dbReference type="InterPro" id="IPR007556">
    <property type="entry name" value="DUF483"/>
</dbReference>
<gene>
    <name evidence="1" type="ordered locus">MmarC5_1811</name>
</gene>
<proteinExistence type="predicted"/>
<reference evidence="1 2" key="1">
    <citation type="submission" date="2007-03" db="EMBL/GenBank/DDBJ databases">
        <title>Complete sequence of chromosome of Methanococcus maripaludis C5.</title>
        <authorList>
            <consortium name="US DOE Joint Genome Institute"/>
            <person name="Copeland A."/>
            <person name="Lucas S."/>
            <person name="Lapidus A."/>
            <person name="Barry K."/>
            <person name="Glavina del Rio T."/>
            <person name="Dalin E."/>
            <person name="Tice H."/>
            <person name="Pitluck S."/>
            <person name="Chertkov O."/>
            <person name="Brettin T."/>
            <person name="Bruce D."/>
            <person name="Han C."/>
            <person name="Detter J.C."/>
            <person name="Schmutz J."/>
            <person name="Larimer F."/>
            <person name="Land M."/>
            <person name="Hauser L."/>
            <person name="Kyrpides N."/>
            <person name="Mikhailova N."/>
            <person name="Sieprawska-Lupa M."/>
            <person name="Whitman W.B."/>
            <person name="Richardson P."/>
        </authorList>
    </citation>
    <scope>NUCLEOTIDE SEQUENCE [LARGE SCALE GENOMIC DNA]</scope>
    <source>
        <strain evidence="2">C5 / ATCC BAA-1333</strain>
    </source>
</reference>